<protein>
    <submittedName>
        <fullName evidence="1">Uncharacterized protein</fullName>
    </submittedName>
</protein>
<dbReference type="EMBL" id="CATNWA010013588">
    <property type="protein sequence ID" value="CAI9565525.1"/>
    <property type="molecule type" value="Genomic_DNA"/>
</dbReference>
<reference evidence="1" key="1">
    <citation type="submission" date="2023-05" db="EMBL/GenBank/DDBJ databases">
        <authorList>
            <person name="Stuckert A."/>
        </authorList>
    </citation>
    <scope>NUCLEOTIDE SEQUENCE</scope>
</reference>
<feature type="non-terminal residue" evidence="1">
    <location>
        <position position="44"/>
    </location>
</feature>
<evidence type="ECO:0000313" key="1">
    <source>
        <dbReference type="EMBL" id="CAI9565525.1"/>
    </source>
</evidence>
<gene>
    <name evidence="1" type="ORF">SPARVUS_LOCUS6083961</name>
</gene>
<dbReference type="Proteomes" id="UP001162483">
    <property type="component" value="Unassembled WGS sequence"/>
</dbReference>
<name>A0ABN9CZ86_9NEOB</name>
<evidence type="ECO:0000313" key="2">
    <source>
        <dbReference type="Proteomes" id="UP001162483"/>
    </source>
</evidence>
<comment type="caution">
    <text evidence="1">The sequence shown here is derived from an EMBL/GenBank/DDBJ whole genome shotgun (WGS) entry which is preliminary data.</text>
</comment>
<keyword evidence="2" id="KW-1185">Reference proteome</keyword>
<organism evidence="1 2">
    <name type="scientific">Staurois parvus</name>
    <dbReference type="NCBI Taxonomy" id="386267"/>
    <lineage>
        <taxon>Eukaryota</taxon>
        <taxon>Metazoa</taxon>
        <taxon>Chordata</taxon>
        <taxon>Craniata</taxon>
        <taxon>Vertebrata</taxon>
        <taxon>Euteleostomi</taxon>
        <taxon>Amphibia</taxon>
        <taxon>Batrachia</taxon>
        <taxon>Anura</taxon>
        <taxon>Neobatrachia</taxon>
        <taxon>Ranoidea</taxon>
        <taxon>Ranidae</taxon>
        <taxon>Staurois</taxon>
    </lineage>
</organism>
<proteinExistence type="predicted"/>
<accession>A0ABN9CZ86</accession>
<sequence length="44" mass="5146">MHSPKKKKLAIHTKLSMCSFPPEPLLSVSDGHFNKKRDREERIK</sequence>